<proteinExistence type="predicted"/>
<dbReference type="AlphaFoldDB" id="A0A6C2YX97"/>
<evidence type="ECO:0000313" key="1">
    <source>
        <dbReference type="EMBL" id="VIP05425.1"/>
    </source>
</evidence>
<name>A0A6C2YX97_9BACT</name>
<dbReference type="Proteomes" id="UP000464378">
    <property type="component" value="Chromosome"/>
</dbReference>
<dbReference type="KEGG" id="tim:GMBLW1_37680"/>
<protein>
    <submittedName>
        <fullName evidence="1">Uncharacterized protein</fullName>
    </submittedName>
</protein>
<gene>
    <name evidence="1" type="ORF">GMBLW1_37680</name>
</gene>
<dbReference type="RefSeq" id="WP_162660497.1">
    <property type="nucleotide sequence ID" value="NZ_LR593887.1"/>
</dbReference>
<dbReference type="InterPro" id="IPR036155">
    <property type="entry name" value="Crypto/Photolyase_N_sf"/>
</dbReference>
<dbReference type="SUPFAM" id="SSF52425">
    <property type="entry name" value="Cryptochrome/photolyase, N-terminal domain"/>
    <property type="match status" value="1"/>
</dbReference>
<reference evidence="1" key="1">
    <citation type="submission" date="2019-04" db="EMBL/GenBank/DDBJ databases">
        <authorList>
            <consortium name="Science for Life Laboratories"/>
        </authorList>
    </citation>
    <scope>NUCLEOTIDE SEQUENCE</scope>
    <source>
        <strain evidence="1">MBLW1</strain>
    </source>
</reference>
<sequence length="156" mass="17791">MTAKTLIWVHDHAISPDDVTLRSDPTAVVVFVMDSALIGSPKPAFHRLRFLWDGVVELFRGIPNPVKELRKGNCVVELLAAAQEHGCTRMMVTDHPSPPIQAVIAAMRAKMPVQVLPRPQLTQYRDEPKRFTRYWDKVAKEVLGYQPRKAQRFHKN</sequence>
<accession>A0A6C2YX97</accession>
<dbReference type="InParanoid" id="A0A6C2YX97"/>
<dbReference type="EMBL" id="LR593887">
    <property type="protein sequence ID" value="VTS08206.1"/>
    <property type="molecule type" value="Genomic_DNA"/>
</dbReference>
<keyword evidence="2" id="KW-1185">Reference proteome</keyword>
<evidence type="ECO:0000313" key="2">
    <source>
        <dbReference type="Proteomes" id="UP000464378"/>
    </source>
</evidence>
<organism evidence="1">
    <name type="scientific">Tuwongella immobilis</name>
    <dbReference type="NCBI Taxonomy" id="692036"/>
    <lineage>
        <taxon>Bacteria</taxon>
        <taxon>Pseudomonadati</taxon>
        <taxon>Planctomycetota</taxon>
        <taxon>Planctomycetia</taxon>
        <taxon>Gemmatales</taxon>
        <taxon>Gemmataceae</taxon>
        <taxon>Tuwongella</taxon>
    </lineage>
</organism>
<dbReference type="EMBL" id="LR586016">
    <property type="protein sequence ID" value="VIP05425.1"/>
    <property type="molecule type" value="Genomic_DNA"/>
</dbReference>